<evidence type="ECO:0000313" key="2">
    <source>
        <dbReference type="EMBL" id="KAF2716741.1"/>
    </source>
</evidence>
<sequence length="113" mass="12786">MHRSRLGVGRESKCRLAVRRQVWCAIVVLQCGTNTKCRSRMAVDPVAFQRYKPLHKGQTHSFSQGSDAPQTTQHHRQHPHDSRCKGSVEELTASYSRCVTSTTRHLKKCLSGL</sequence>
<accession>A0A9P4Q1P1</accession>
<evidence type="ECO:0000313" key="3">
    <source>
        <dbReference type="Proteomes" id="UP000799441"/>
    </source>
</evidence>
<organism evidence="2 3">
    <name type="scientific">Polychaeton citri CBS 116435</name>
    <dbReference type="NCBI Taxonomy" id="1314669"/>
    <lineage>
        <taxon>Eukaryota</taxon>
        <taxon>Fungi</taxon>
        <taxon>Dikarya</taxon>
        <taxon>Ascomycota</taxon>
        <taxon>Pezizomycotina</taxon>
        <taxon>Dothideomycetes</taxon>
        <taxon>Dothideomycetidae</taxon>
        <taxon>Capnodiales</taxon>
        <taxon>Capnodiaceae</taxon>
        <taxon>Polychaeton</taxon>
    </lineage>
</organism>
<comment type="caution">
    <text evidence="2">The sequence shown here is derived from an EMBL/GenBank/DDBJ whole genome shotgun (WGS) entry which is preliminary data.</text>
</comment>
<dbReference type="AlphaFoldDB" id="A0A9P4Q1P1"/>
<reference evidence="2" key="1">
    <citation type="journal article" date="2020" name="Stud. Mycol.">
        <title>101 Dothideomycetes genomes: a test case for predicting lifestyles and emergence of pathogens.</title>
        <authorList>
            <person name="Haridas S."/>
            <person name="Albert R."/>
            <person name="Binder M."/>
            <person name="Bloem J."/>
            <person name="Labutti K."/>
            <person name="Salamov A."/>
            <person name="Andreopoulos B."/>
            <person name="Baker S."/>
            <person name="Barry K."/>
            <person name="Bills G."/>
            <person name="Bluhm B."/>
            <person name="Cannon C."/>
            <person name="Castanera R."/>
            <person name="Culley D."/>
            <person name="Daum C."/>
            <person name="Ezra D."/>
            <person name="Gonzalez J."/>
            <person name="Henrissat B."/>
            <person name="Kuo A."/>
            <person name="Liang C."/>
            <person name="Lipzen A."/>
            <person name="Lutzoni F."/>
            <person name="Magnuson J."/>
            <person name="Mondo S."/>
            <person name="Nolan M."/>
            <person name="Ohm R."/>
            <person name="Pangilinan J."/>
            <person name="Park H.-J."/>
            <person name="Ramirez L."/>
            <person name="Alfaro M."/>
            <person name="Sun H."/>
            <person name="Tritt A."/>
            <person name="Yoshinaga Y."/>
            <person name="Zwiers L.-H."/>
            <person name="Turgeon B."/>
            <person name="Goodwin S."/>
            <person name="Spatafora J."/>
            <person name="Crous P."/>
            <person name="Grigoriev I."/>
        </authorList>
    </citation>
    <scope>NUCLEOTIDE SEQUENCE</scope>
    <source>
        <strain evidence="2">CBS 116435</strain>
    </source>
</reference>
<keyword evidence="3" id="KW-1185">Reference proteome</keyword>
<feature type="region of interest" description="Disordered" evidence="1">
    <location>
        <begin position="57"/>
        <end position="87"/>
    </location>
</feature>
<dbReference type="Proteomes" id="UP000799441">
    <property type="component" value="Unassembled WGS sequence"/>
</dbReference>
<protein>
    <submittedName>
        <fullName evidence="2">Uncharacterized protein</fullName>
    </submittedName>
</protein>
<evidence type="ECO:0000256" key="1">
    <source>
        <dbReference type="SAM" id="MobiDB-lite"/>
    </source>
</evidence>
<gene>
    <name evidence="2" type="ORF">K431DRAFT_171401</name>
</gene>
<name>A0A9P4Q1P1_9PEZI</name>
<dbReference type="EMBL" id="MU003863">
    <property type="protein sequence ID" value="KAF2716741.1"/>
    <property type="molecule type" value="Genomic_DNA"/>
</dbReference>
<proteinExistence type="predicted"/>
<feature type="compositionally biased region" description="Polar residues" evidence="1">
    <location>
        <begin position="59"/>
        <end position="68"/>
    </location>
</feature>